<dbReference type="InterPro" id="IPR002150">
    <property type="entry name" value="Ribosomal_bL31"/>
</dbReference>
<dbReference type="AlphaFoldDB" id="A0A2G9Y6F0"/>
<dbReference type="PANTHER" id="PTHR33280">
    <property type="entry name" value="50S RIBOSOMAL PROTEIN L31, CHLOROPLASTIC"/>
    <property type="match status" value="1"/>
</dbReference>
<keyword evidence="2 7" id="KW-0699">rRNA-binding</keyword>
<keyword evidence="7" id="KW-0862">Zinc</keyword>
<evidence type="ECO:0000256" key="6">
    <source>
        <dbReference type="ARBA" id="ARBA00035687"/>
    </source>
</evidence>
<comment type="subunit">
    <text evidence="7">Part of the 50S ribosomal subunit.</text>
</comment>
<dbReference type="GO" id="GO:0005840">
    <property type="term" value="C:ribosome"/>
    <property type="evidence" value="ECO:0007669"/>
    <property type="project" value="UniProtKB-KW"/>
</dbReference>
<feature type="region of interest" description="Disordered" evidence="8">
    <location>
        <begin position="68"/>
        <end position="99"/>
    </location>
</feature>
<evidence type="ECO:0000256" key="8">
    <source>
        <dbReference type="SAM" id="MobiDB-lite"/>
    </source>
</evidence>
<dbReference type="SUPFAM" id="SSF143800">
    <property type="entry name" value="L28p-like"/>
    <property type="match status" value="1"/>
</dbReference>
<evidence type="ECO:0000256" key="2">
    <source>
        <dbReference type="ARBA" id="ARBA00022730"/>
    </source>
</evidence>
<evidence type="ECO:0000256" key="5">
    <source>
        <dbReference type="ARBA" id="ARBA00023274"/>
    </source>
</evidence>
<comment type="caution">
    <text evidence="9">The sequence shown here is derived from an EMBL/GenBank/DDBJ whole genome shotgun (WGS) entry which is preliminary data.</text>
</comment>
<dbReference type="PANTHER" id="PTHR33280:SF1">
    <property type="entry name" value="LARGE RIBOSOMAL SUBUNIT PROTEIN BL31C"/>
    <property type="match status" value="1"/>
</dbReference>
<dbReference type="InterPro" id="IPR042105">
    <property type="entry name" value="Ribosomal_bL31_sf"/>
</dbReference>
<evidence type="ECO:0000313" key="9">
    <source>
        <dbReference type="EMBL" id="PIP14812.1"/>
    </source>
</evidence>
<dbReference type="NCBIfam" id="TIGR00105">
    <property type="entry name" value="L31"/>
    <property type="match status" value="1"/>
</dbReference>
<sequence length="99" mass="11473">MKSKIHPQYFEDAIVTCACGNTFTTGSTKQKITVEVCSKCHPFYTGEARFIDIKGRVDSFKKKQQFAKQYKTTSKNKKQKKEEKEERKVKTLKELLSES</sequence>
<organism evidence="9 10">
    <name type="scientific">Candidatus Roizmanbacteria bacterium CG23_combo_of_CG06-09_8_20_14_all_35_49</name>
    <dbReference type="NCBI Taxonomy" id="1974863"/>
    <lineage>
        <taxon>Bacteria</taxon>
        <taxon>Candidatus Roizmaniibacteriota</taxon>
    </lineage>
</organism>
<keyword evidence="3 7" id="KW-0694">RNA-binding</keyword>
<keyword evidence="5 7" id="KW-0687">Ribonucleoprotein</keyword>
<dbReference type="Gene3D" id="4.10.830.30">
    <property type="entry name" value="Ribosomal protein L31"/>
    <property type="match status" value="1"/>
</dbReference>
<keyword evidence="4 7" id="KW-0689">Ribosomal protein</keyword>
<name>A0A2G9Y6F0_9BACT</name>
<dbReference type="GO" id="GO:0019843">
    <property type="term" value="F:rRNA binding"/>
    <property type="evidence" value="ECO:0007669"/>
    <property type="project" value="UniProtKB-KW"/>
</dbReference>
<dbReference type="InterPro" id="IPR034704">
    <property type="entry name" value="Ribosomal_bL28/bL31-like_sf"/>
</dbReference>
<proteinExistence type="inferred from homology"/>
<dbReference type="GO" id="GO:0003735">
    <property type="term" value="F:structural constituent of ribosome"/>
    <property type="evidence" value="ECO:0007669"/>
    <property type="project" value="InterPro"/>
</dbReference>
<comment type="cofactor">
    <cofactor evidence="7">
        <name>Zn(2+)</name>
        <dbReference type="ChEBI" id="CHEBI:29105"/>
    </cofactor>
    <text evidence="7">Binds 1 zinc ion per subunit.</text>
</comment>
<dbReference type="Proteomes" id="UP000231025">
    <property type="component" value="Unassembled WGS sequence"/>
</dbReference>
<keyword evidence="7" id="KW-0479">Metal-binding</keyword>
<feature type="compositionally biased region" description="Basic and acidic residues" evidence="8">
    <location>
        <begin position="80"/>
        <end position="99"/>
    </location>
</feature>
<reference evidence="9 10" key="1">
    <citation type="submission" date="2017-09" db="EMBL/GenBank/DDBJ databases">
        <title>Depth-based differentiation of microbial function through sediment-hosted aquifers and enrichment of novel symbionts in the deep terrestrial subsurface.</title>
        <authorList>
            <person name="Probst A.J."/>
            <person name="Ladd B."/>
            <person name="Jarett J.K."/>
            <person name="Geller-Mcgrath D.E."/>
            <person name="Sieber C.M."/>
            <person name="Emerson J.B."/>
            <person name="Anantharaman K."/>
            <person name="Thomas B.C."/>
            <person name="Malmstrom R."/>
            <person name="Stieglmeier M."/>
            <person name="Klingl A."/>
            <person name="Woyke T."/>
            <person name="Ryan C.M."/>
            <person name="Banfield J.F."/>
        </authorList>
    </citation>
    <scope>NUCLEOTIDE SEQUENCE [LARGE SCALE GENOMIC DNA]</scope>
    <source>
        <strain evidence="9">CG23_combo_of_CG06-09_8_20_14_all_35_49</strain>
    </source>
</reference>
<protein>
    <recommendedName>
        <fullName evidence="6 7">Large ribosomal subunit protein bL31</fullName>
    </recommendedName>
</protein>
<dbReference type="GO" id="GO:0046872">
    <property type="term" value="F:metal ion binding"/>
    <property type="evidence" value="ECO:0007669"/>
    <property type="project" value="UniProtKB-KW"/>
</dbReference>
<accession>A0A2G9Y6F0</accession>
<dbReference type="GO" id="GO:1990904">
    <property type="term" value="C:ribonucleoprotein complex"/>
    <property type="evidence" value="ECO:0007669"/>
    <property type="project" value="UniProtKB-KW"/>
</dbReference>
<feature type="binding site" evidence="7">
    <location>
        <position position="40"/>
    </location>
    <ligand>
        <name>Zn(2+)</name>
        <dbReference type="ChEBI" id="CHEBI:29105"/>
    </ligand>
</feature>
<gene>
    <name evidence="7" type="primary">rpmE</name>
    <name evidence="9" type="ORF">COX47_03155</name>
</gene>
<dbReference type="PRINTS" id="PR01249">
    <property type="entry name" value="RIBOSOMALL31"/>
</dbReference>
<evidence type="ECO:0000256" key="3">
    <source>
        <dbReference type="ARBA" id="ARBA00022884"/>
    </source>
</evidence>
<dbReference type="EMBL" id="PCRE01000044">
    <property type="protein sequence ID" value="PIP14812.1"/>
    <property type="molecule type" value="Genomic_DNA"/>
</dbReference>
<feature type="binding site" evidence="7">
    <location>
        <position position="17"/>
    </location>
    <ligand>
        <name>Zn(2+)</name>
        <dbReference type="ChEBI" id="CHEBI:29105"/>
    </ligand>
</feature>
<feature type="binding site" evidence="7">
    <location>
        <position position="19"/>
    </location>
    <ligand>
        <name>Zn(2+)</name>
        <dbReference type="ChEBI" id="CHEBI:29105"/>
    </ligand>
</feature>
<dbReference type="NCBIfam" id="NF000612">
    <property type="entry name" value="PRK00019.1"/>
    <property type="match status" value="1"/>
</dbReference>
<evidence type="ECO:0000313" key="10">
    <source>
        <dbReference type="Proteomes" id="UP000231025"/>
    </source>
</evidence>
<evidence type="ECO:0000256" key="4">
    <source>
        <dbReference type="ARBA" id="ARBA00022980"/>
    </source>
</evidence>
<feature type="binding site" evidence="7">
    <location>
        <position position="37"/>
    </location>
    <ligand>
        <name>Zn(2+)</name>
        <dbReference type="ChEBI" id="CHEBI:29105"/>
    </ligand>
</feature>
<evidence type="ECO:0000256" key="7">
    <source>
        <dbReference type="HAMAP-Rule" id="MF_00501"/>
    </source>
</evidence>
<dbReference type="Pfam" id="PF01197">
    <property type="entry name" value="Ribosomal_L31"/>
    <property type="match status" value="1"/>
</dbReference>
<evidence type="ECO:0000256" key="1">
    <source>
        <dbReference type="ARBA" id="ARBA00009296"/>
    </source>
</evidence>
<dbReference type="PROSITE" id="PS01143">
    <property type="entry name" value="RIBOSOMAL_L31"/>
    <property type="match status" value="1"/>
</dbReference>
<comment type="similarity">
    <text evidence="1 7">Belongs to the bacterial ribosomal protein bL31 family. Type A subfamily.</text>
</comment>
<dbReference type="InterPro" id="IPR027491">
    <property type="entry name" value="Ribosomal_bL31_A"/>
</dbReference>
<dbReference type="GO" id="GO:0006412">
    <property type="term" value="P:translation"/>
    <property type="evidence" value="ECO:0007669"/>
    <property type="project" value="UniProtKB-UniRule"/>
</dbReference>
<dbReference type="HAMAP" id="MF_00501">
    <property type="entry name" value="Ribosomal_bL31_1"/>
    <property type="match status" value="1"/>
</dbReference>
<comment type="function">
    <text evidence="7">Binds the 23S rRNA.</text>
</comment>